<evidence type="ECO:0000313" key="2">
    <source>
        <dbReference type="Proteomes" id="UP001162501"/>
    </source>
</evidence>
<protein>
    <submittedName>
        <fullName evidence="1">Uncharacterized protein</fullName>
    </submittedName>
</protein>
<reference evidence="1" key="2">
    <citation type="submission" date="2025-03" db="EMBL/GenBank/DDBJ databases">
        <authorList>
            <consortium name="ELIXIR-Norway"/>
            <consortium name="Elixir Norway"/>
        </authorList>
    </citation>
    <scope>NUCLEOTIDE SEQUENCE</scope>
</reference>
<dbReference type="EMBL" id="OX596086">
    <property type="protein sequence ID" value="CAM9930401.1"/>
    <property type="molecule type" value="Genomic_DNA"/>
</dbReference>
<gene>
    <name evidence="1" type="ORF">MRATA1EN22A_LOCUS9525</name>
</gene>
<evidence type="ECO:0000313" key="1">
    <source>
        <dbReference type="EMBL" id="CAM9930401.1"/>
    </source>
</evidence>
<organism evidence="1 2">
    <name type="scientific">Rangifer tarandus platyrhynchus</name>
    <name type="common">Svalbard reindeer</name>
    <dbReference type="NCBI Taxonomy" id="3082113"/>
    <lineage>
        <taxon>Eukaryota</taxon>
        <taxon>Metazoa</taxon>
        <taxon>Chordata</taxon>
        <taxon>Craniata</taxon>
        <taxon>Vertebrata</taxon>
        <taxon>Euteleostomi</taxon>
        <taxon>Mammalia</taxon>
        <taxon>Eutheria</taxon>
        <taxon>Laurasiatheria</taxon>
        <taxon>Artiodactyla</taxon>
        <taxon>Ruminantia</taxon>
        <taxon>Pecora</taxon>
        <taxon>Cervidae</taxon>
        <taxon>Odocoileinae</taxon>
        <taxon>Rangifer</taxon>
    </lineage>
</organism>
<name>A0AC59YSC6_RANTA</name>
<proteinExistence type="predicted"/>
<sequence length="200" mass="21630">MCLPQWQQDPAIRCSELSQCRSARPSLPHPPSAAAFRQRPPRPGPRGPAPHPRVQRASACTVPETRSRLPAPAPPHSPRLVPLAALPFLCAPLRVPRSLKGNSYRRPRVPRRVPGAQGGRGLQGPPLPGDCLRVLIKHLFDLHPCSSDGIDSISQGLKTGPLSIGRVLEHLLCWAMMRISGSREGHSGLTPQPLDAGHQP</sequence>
<dbReference type="Proteomes" id="UP001162501">
    <property type="component" value="Chromosome 2"/>
</dbReference>
<reference evidence="1" key="1">
    <citation type="submission" date="2023-05" db="EMBL/GenBank/DDBJ databases">
        <authorList>
            <consortium name="ELIXIR-Norway"/>
        </authorList>
    </citation>
    <scope>NUCLEOTIDE SEQUENCE</scope>
</reference>
<accession>A0AC59YSC6</accession>